<dbReference type="GO" id="GO:0042575">
    <property type="term" value="C:DNA polymerase complex"/>
    <property type="evidence" value="ECO:0007669"/>
    <property type="project" value="UniProtKB-ARBA"/>
</dbReference>
<dbReference type="PROSITE" id="PS50982">
    <property type="entry name" value="MBD"/>
    <property type="match status" value="1"/>
</dbReference>
<dbReference type="InterPro" id="IPR012337">
    <property type="entry name" value="RNaseH-like_sf"/>
</dbReference>
<keyword evidence="6" id="KW-0547">Nucleotide-binding</keyword>
<dbReference type="CDD" id="cd00122">
    <property type="entry name" value="MBD"/>
    <property type="match status" value="1"/>
</dbReference>
<keyword evidence="8" id="KW-0255">Endonuclease</keyword>
<dbReference type="Proteomes" id="UP000499080">
    <property type="component" value="Unassembled WGS sequence"/>
</dbReference>
<keyword evidence="5" id="KW-0479">Metal-binding</keyword>
<evidence type="ECO:0000256" key="5">
    <source>
        <dbReference type="ARBA" id="ARBA00022723"/>
    </source>
</evidence>
<keyword evidence="4" id="KW-0540">Nuclease</keyword>
<dbReference type="SUPFAM" id="SSF54171">
    <property type="entry name" value="DNA-binding domain"/>
    <property type="match status" value="1"/>
</dbReference>
<dbReference type="GO" id="GO:0006508">
    <property type="term" value="P:proteolysis"/>
    <property type="evidence" value="ECO:0007669"/>
    <property type="project" value="UniProtKB-KW"/>
</dbReference>
<dbReference type="InterPro" id="IPR001739">
    <property type="entry name" value="Methyl_CpG_DNA-bd"/>
</dbReference>
<keyword evidence="14" id="KW-0239">DNA-directed DNA polymerase</keyword>
<dbReference type="OrthoDB" id="7616520at2759"/>
<dbReference type="InterPro" id="IPR025724">
    <property type="entry name" value="GAG-pre-integrase_dom"/>
</dbReference>
<dbReference type="InterPro" id="IPR043502">
    <property type="entry name" value="DNA/RNA_pol_sf"/>
</dbReference>
<dbReference type="GO" id="GO:0003887">
    <property type="term" value="F:DNA-directed DNA polymerase activity"/>
    <property type="evidence" value="ECO:0007669"/>
    <property type="project" value="UniProtKB-KW"/>
</dbReference>
<dbReference type="GO" id="GO:0006310">
    <property type="term" value="P:DNA recombination"/>
    <property type="evidence" value="ECO:0007669"/>
    <property type="project" value="UniProtKB-KW"/>
</dbReference>
<evidence type="ECO:0000256" key="3">
    <source>
        <dbReference type="ARBA" id="ARBA00022670"/>
    </source>
</evidence>
<evidence type="ECO:0000256" key="1">
    <source>
        <dbReference type="ARBA" id="ARBA00002180"/>
    </source>
</evidence>
<evidence type="ECO:0000256" key="2">
    <source>
        <dbReference type="ARBA" id="ARBA00022612"/>
    </source>
</evidence>
<dbReference type="Gene3D" id="3.30.420.10">
    <property type="entry name" value="Ribonuclease H-like superfamily/Ribonuclease H"/>
    <property type="match status" value="1"/>
</dbReference>
<evidence type="ECO:0000256" key="16">
    <source>
        <dbReference type="ARBA" id="ARBA00023172"/>
    </source>
</evidence>
<keyword evidence="13" id="KW-0695">RNA-directed DNA polymerase</keyword>
<evidence type="ECO:0000313" key="21">
    <source>
        <dbReference type="Proteomes" id="UP000499080"/>
    </source>
</evidence>
<dbReference type="InterPro" id="IPR054722">
    <property type="entry name" value="PolX-like_BBD"/>
</dbReference>
<keyword evidence="17" id="KW-0511">Multifunctional enzyme</keyword>
<dbReference type="EMBL" id="BGPR01082351">
    <property type="protein sequence ID" value="GBL86772.1"/>
    <property type="molecule type" value="Genomic_DNA"/>
</dbReference>
<reference evidence="20 21" key="1">
    <citation type="journal article" date="2019" name="Sci. Rep.">
        <title>Orb-weaving spider Araneus ventricosus genome elucidates the spidroin gene catalogue.</title>
        <authorList>
            <person name="Kono N."/>
            <person name="Nakamura H."/>
            <person name="Ohtoshi R."/>
            <person name="Moran D.A.P."/>
            <person name="Shinohara A."/>
            <person name="Yoshida Y."/>
            <person name="Fujiwara M."/>
            <person name="Mori M."/>
            <person name="Tomita M."/>
            <person name="Arakawa K."/>
        </authorList>
    </citation>
    <scope>NUCLEOTIDE SEQUENCE [LARGE SCALE GENOMIC DNA]</scope>
</reference>
<keyword evidence="10" id="KW-0067">ATP-binding</keyword>
<sequence length="1357" mass="156872">MEAMNVFQFKKLNNDNYRQWKLDIKMLLMERGLFKFIGKSEPVLAEGATSREKMEFEHQKCKALVTIYLSLEESQKDLVAEAETAKEAWTLLEEIYEPKSRARIAQLRSEFYSIKKQPSESIGIYLAHIQQAAKALKNAGKSIPEDEVAYQMIENLPPEFDNIVQQIYQLNDDEFLPDKVRTILLAEEGRILSKQAKEIDNSIVLVTEEKKNIRTLKKKKAKVCSYCKKFGHLASECLLKSTKNHSLKDKTPLPYSSKMSAIYASALYADSDETEWTIDTAATDHFCNKKELFQDYKELKNKGAALGEGNTVICGIGNVVLEIKRNSGKSRLTLLNVLHAPQMRRNLISGRLIDKAGLTAVIKNKKIQVNYPSGDEMFIAYLKNNFYVLQAKALKSSSSNLEQIDKVPESHNTSKTGNIELWHSRFGHQNAQDLIKMSKHKSVIGLENLKGSLECCDICKVSKLTKKPSKELPERTTSQPLELIHMDVWGPSPIKSKSGISYFLSIIDDYTRKVHVYVMYNKKNVFKYFLQFKAMAERQLNRKIKRIRTDNGMEFISKEFTENLKSSGIKVERTNIYCPEMNGVAERYNRTALEGVRSLLNEGKLPANMWAEALLAFTYLKNRFIHRKTNKTPLELWCGKKPSIRHIKRYGCLAFAYVPKAHRNKLQNRSRPGVFIGYALKTVGYRIWYPDEDKVEETKHVFFNESKIGMDSFPNKNDSTSTVTFMPEQVEEYLTIEEKEPPIQESTSSIEWKRVTKKREKGKTAGRVDVYYYPKPGVRLRSLKEVKNYCDNENINFDPKEFDFSTKRELKNLTDEDLSEESSEEEHSAMVTEIPKSYREAIVSSLKEKWINAMETEISILKDREVWEIVPRPRNKTVIGCRWVYSIKENAEGQILRYKARLVAQGFHQVEGLDYHETFSPVVNFTLVRMFFILLVIRENWIHKHIDIECAYLYGSLNEKLYLEQPEGFQEKPKADYVALLKKSLYGLHQSGRQWFKELDETFISIGFYKYKYTNCVYIYQSTVVILVYVDDLVIFAKNEESMKEVITKIKKKFKLRDLGEVKYLLGTEFEQIDGQVYLHQRKYINKLLKKFDVNICEKVKVPLSVGMNISKSSCPTNVQEKKFMEKFPYRQLIGSLMFLASRTRPDIQFAVTFLSQYCSNPGLNHWKAALQILKYVGSTSDLAIELSKANSNEFIAYTDSNWGACIDDRKSTSGYIIFLGGVPFSWKTTKQKCVALSTMEAEFIAMSETVKELAWLSNIFEECSAINIFIEKPTLFCDNESAICFCKNNIENTRSKHIDIRYHFIRNLYDQKCFDLKSISSKQNIADLFTKCFSNEKFAQLRSYILITMPKKGENC</sequence>
<dbReference type="GO" id="GO:0004190">
    <property type="term" value="F:aspartic-type endopeptidase activity"/>
    <property type="evidence" value="ECO:0007669"/>
    <property type="project" value="UniProtKB-KW"/>
</dbReference>
<evidence type="ECO:0000256" key="10">
    <source>
        <dbReference type="ARBA" id="ARBA00022840"/>
    </source>
</evidence>
<dbReference type="Gene3D" id="3.30.890.10">
    <property type="entry name" value="Methyl-cpg-binding Protein 2, Chain A"/>
    <property type="match status" value="1"/>
</dbReference>
<evidence type="ECO:0000313" key="20">
    <source>
        <dbReference type="EMBL" id="GBL86772.1"/>
    </source>
</evidence>
<dbReference type="PANTHER" id="PTHR42648">
    <property type="entry name" value="TRANSPOSASE, PUTATIVE-RELATED"/>
    <property type="match status" value="1"/>
</dbReference>
<keyword evidence="3" id="KW-0645">Protease</keyword>
<evidence type="ECO:0000256" key="9">
    <source>
        <dbReference type="ARBA" id="ARBA00022801"/>
    </source>
</evidence>
<dbReference type="Pfam" id="PF00665">
    <property type="entry name" value="rve"/>
    <property type="match status" value="1"/>
</dbReference>
<keyword evidence="14" id="KW-0808">Transferase</keyword>
<dbReference type="InterPro" id="IPR036397">
    <property type="entry name" value="RNaseH_sf"/>
</dbReference>
<feature type="domain" description="MBD" evidence="18">
    <location>
        <begin position="738"/>
        <end position="809"/>
    </location>
</feature>
<dbReference type="Pfam" id="PF13976">
    <property type="entry name" value="gag_pre-integrs"/>
    <property type="match status" value="1"/>
</dbReference>
<keyword evidence="15" id="KW-0917">Virion maturation</keyword>
<dbReference type="InterPro" id="IPR039537">
    <property type="entry name" value="Retrotran_Ty1/copia-like"/>
</dbReference>
<keyword evidence="7" id="KW-0064">Aspartyl protease</keyword>
<dbReference type="GO" id="GO:0003677">
    <property type="term" value="F:DNA binding"/>
    <property type="evidence" value="ECO:0007669"/>
    <property type="project" value="InterPro"/>
</dbReference>
<evidence type="ECO:0000256" key="15">
    <source>
        <dbReference type="ARBA" id="ARBA00023113"/>
    </source>
</evidence>
<keyword evidence="21" id="KW-1185">Reference proteome</keyword>
<evidence type="ECO:0000256" key="14">
    <source>
        <dbReference type="ARBA" id="ARBA00022932"/>
    </source>
</evidence>
<evidence type="ECO:0000256" key="8">
    <source>
        <dbReference type="ARBA" id="ARBA00022759"/>
    </source>
</evidence>
<dbReference type="InterPro" id="IPR016177">
    <property type="entry name" value="DNA-bd_dom_sf"/>
</dbReference>
<evidence type="ECO:0000256" key="11">
    <source>
        <dbReference type="ARBA" id="ARBA00022842"/>
    </source>
</evidence>
<keyword evidence="12" id="KW-0229">DNA integration</keyword>
<dbReference type="Pfam" id="PF07727">
    <property type="entry name" value="RVT_2"/>
    <property type="match status" value="1"/>
</dbReference>
<proteinExistence type="predicted"/>
<dbReference type="Pfam" id="PF25597">
    <property type="entry name" value="SH3_retrovirus"/>
    <property type="match status" value="1"/>
</dbReference>
<dbReference type="GO" id="GO:0003964">
    <property type="term" value="F:RNA-directed DNA polymerase activity"/>
    <property type="evidence" value="ECO:0007669"/>
    <property type="project" value="UniProtKB-KW"/>
</dbReference>
<dbReference type="CDD" id="cd09272">
    <property type="entry name" value="RNase_HI_RT_Ty1"/>
    <property type="match status" value="1"/>
</dbReference>
<evidence type="ECO:0000256" key="7">
    <source>
        <dbReference type="ARBA" id="ARBA00022750"/>
    </source>
</evidence>
<protein>
    <submittedName>
        <fullName evidence="20">Retrovirus-related Pol polyprotein from transposon TNT 1-94</fullName>
    </submittedName>
</protein>
<dbReference type="GO" id="GO:0005524">
    <property type="term" value="F:ATP binding"/>
    <property type="evidence" value="ECO:0007669"/>
    <property type="project" value="UniProtKB-KW"/>
</dbReference>
<comment type="caution">
    <text evidence="20">The sequence shown here is derived from an EMBL/GenBank/DDBJ whole genome shotgun (WGS) entry which is preliminary data.</text>
</comment>
<evidence type="ECO:0000256" key="12">
    <source>
        <dbReference type="ARBA" id="ARBA00022908"/>
    </source>
</evidence>
<evidence type="ECO:0000259" key="19">
    <source>
        <dbReference type="PROSITE" id="PS50994"/>
    </source>
</evidence>
<organism evidence="20 21">
    <name type="scientific">Araneus ventricosus</name>
    <name type="common">Orbweaver spider</name>
    <name type="synonym">Epeira ventricosa</name>
    <dbReference type="NCBI Taxonomy" id="182803"/>
    <lineage>
        <taxon>Eukaryota</taxon>
        <taxon>Metazoa</taxon>
        <taxon>Ecdysozoa</taxon>
        <taxon>Arthropoda</taxon>
        <taxon>Chelicerata</taxon>
        <taxon>Arachnida</taxon>
        <taxon>Araneae</taxon>
        <taxon>Araneomorphae</taxon>
        <taxon>Entelegynae</taxon>
        <taxon>Araneoidea</taxon>
        <taxon>Araneidae</taxon>
        <taxon>Araneus</taxon>
    </lineage>
</organism>
<dbReference type="PANTHER" id="PTHR42648:SF11">
    <property type="entry name" value="TRANSPOSON TY4-P GAG-POL POLYPROTEIN"/>
    <property type="match status" value="1"/>
</dbReference>
<keyword evidence="9" id="KW-0378">Hydrolase</keyword>
<dbReference type="SMART" id="SM00391">
    <property type="entry name" value="MBD"/>
    <property type="match status" value="1"/>
</dbReference>
<dbReference type="SUPFAM" id="SSF53098">
    <property type="entry name" value="Ribonuclease H-like"/>
    <property type="match status" value="1"/>
</dbReference>
<accession>A0A4Y2B358</accession>
<keyword evidence="14" id="KW-0548">Nucleotidyltransferase</keyword>
<dbReference type="GO" id="GO:0004519">
    <property type="term" value="F:endonuclease activity"/>
    <property type="evidence" value="ECO:0007669"/>
    <property type="project" value="UniProtKB-KW"/>
</dbReference>
<gene>
    <name evidence="20" type="primary">POLX_2202</name>
    <name evidence="20" type="ORF">AVEN_150596_1</name>
</gene>
<dbReference type="GO" id="GO:0046872">
    <property type="term" value="F:metal ion binding"/>
    <property type="evidence" value="ECO:0007669"/>
    <property type="project" value="UniProtKB-KW"/>
</dbReference>
<keyword evidence="11" id="KW-0460">Magnesium</keyword>
<dbReference type="Pfam" id="PF14223">
    <property type="entry name" value="Retrotran_gag_2"/>
    <property type="match status" value="1"/>
</dbReference>
<evidence type="ECO:0000259" key="18">
    <source>
        <dbReference type="PROSITE" id="PS50982"/>
    </source>
</evidence>
<dbReference type="Pfam" id="PF22936">
    <property type="entry name" value="Pol_BBD"/>
    <property type="match status" value="1"/>
</dbReference>
<dbReference type="InterPro" id="IPR013103">
    <property type="entry name" value="RVT_2"/>
</dbReference>
<evidence type="ECO:0000256" key="4">
    <source>
        <dbReference type="ARBA" id="ARBA00022722"/>
    </source>
</evidence>
<feature type="domain" description="Integrase catalytic" evidence="19">
    <location>
        <begin position="476"/>
        <end position="641"/>
    </location>
</feature>
<keyword evidence="2" id="KW-1188">Viral release from host cell</keyword>
<evidence type="ECO:0000256" key="13">
    <source>
        <dbReference type="ARBA" id="ARBA00022918"/>
    </source>
</evidence>
<dbReference type="InterPro" id="IPR001584">
    <property type="entry name" value="Integrase_cat-core"/>
</dbReference>
<dbReference type="Pfam" id="PF01429">
    <property type="entry name" value="MBD"/>
    <property type="match status" value="1"/>
</dbReference>
<comment type="function">
    <text evidence="1">The aspartyl protease (PR) mediates the proteolytic cleavages of the Gag and Gag-Pol polyproteins after assembly of the VLP.</text>
</comment>
<dbReference type="GO" id="GO:0015074">
    <property type="term" value="P:DNA integration"/>
    <property type="evidence" value="ECO:0007669"/>
    <property type="project" value="UniProtKB-KW"/>
</dbReference>
<dbReference type="InterPro" id="IPR057670">
    <property type="entry name" value="SH3_retrovirus"/>
</dbReference>
<keyword evidence="16" id="KW-0233">DNA recombination</keyword>
<evidence type="ECO:0000256" key="6">
    <source>
        <dbReference type="ARBA" id="ARBA00022741"/>
    </source>
</evidence>
<name>A0A4Y2B358_ARAVE</name>
<dbReference type="SUPFAM" id="SSF56672">
    <property type="entry name" value="DNA/RNA polymerases"/>
    <property type="match status" value="1"/>
</dbReference>
<evidence type="ECO:0000256" key="17">
    <source>
        <dbReference type="ARBA" id="ARBA00023268"/>
    </source>
</evidence>
<dbReference type="PROSITE" id="PS50994">
    <property type="entry name" value="INTEGRASE"/>
    <property type="match status" value="1"/>
</dbReference>